<dbReference type="RefSeq" id="WP_135869885.1">
    <property type="nucleotide sequence ID" value="NZ_SRSC01000002.1"/>
</dbReference>
<dbReference type="InterPro" id="IPR005586">
    <property type="entry name" value="ABC_trans_aux"/>
</dbReference>
<protein>
    <submittedName>
        <fullName evidence="2">Membrane integrity-associated transporter subunit PqiC</fullName>
    </submittedName>
</protein>
<keyword evidence="3" id="KW-1185">Reference proteome</keyword>
<accession>A0A4S1CH51</accession>
<dbReference type="PROSITE" id="PS51257">
    <property type="entry name" value="PROKAR_LIPOPROTEIN"/>
    <property type="match status" value="1"/>
</dbReference>
<evidence type="ECO:0000313" key="3">
    <source>
        <dbReference type="Proteomes" id="UP000306416"/>
    </source>
</evidence>
<dbReference type="EMBL" id="SRSC01000002">
    <property type="protein sequence ID" value="TGU72406.1"/>
    <property type="molecule type" value="Genomic_DNA"/>
</dbReference>
<dbReference type="Gene3D" id="3.40.50.10610">
    <property type="entry name" value="ABC-type transport auxiliary lipoprotein component"/>
    <property type="match status" value="1"/>
</dbReference>
<dbReference type="SUPFAM" id="SSF159594">
    <property type="entry name" value="XCC0632-like"/>
    <property type="match status" value="1"/>
</dbReference>
<dbReference type="Proteomes" id="UP000306416">
    <property type="component" value="Unassembled WGS sequence"/>
</dbReference>
<organism evidence="2 3">
    <name type="scientific">Geomonas terrae</name>
    <dbReference type="NCBI Taxonomy" id="2562681"/>
    <lineage>
        <taxon>Bacteria</taxon>
        <taxon>Pseudomonadati</taxon>
        <taxon>Thermodesulfobacteriota</taxon>
        <taxon>Desulfuromonadia</taxon>
        <taxon>Geobacterales</taxon>
        <taxon>Geobacteraceae</taxon>
        <taxon>Geomonas</taxon>
    </lineage>
</organism>
<evidence type="ECO:0000313" key="2">
    <source>
        <dbReference type="EMBL" id="TGU72406.1"/>
    </source>
</evidence>
<name>A0A4S1CH51_9BACT</name>
<dbReference type="AlphaFoldDB" id="A0A4S1CH51"/>
<feature type="domain" description="ABC-type transport auxiliary lipoprotein component" evidence="1">
    <location>
        <begin position="29"/>
        <end position="186"/>
    </location>
</feature>
<dbReference type="Pfam" id="PF03886">
    <property type="entry name" value="ABC_trans_aux"/>
    <property type="match status" value="1"/>
</dbReference>
<proteinExistence type="predicted"/>
<sequence>MRTVSVLPVLFGLFLLSAGCVRSPGVTFYTLTPAAVPEVEASSAQALSVRVGPVTLPELLDRPQLVVRVAPNRVAILESHRWAEPLKEEIPRLLSQDIGRRLGSNRVFAYGQGAGVDVKYGVPVDILRLEAVQGEAVTIEATWSVRRGSDSRVGRAVVREKTTGSGYDAVADATSRALDTISAEIVKTVLAAEAISK</sequence>
<comment type="caution">
    <text evidence="2">The sequence shown here is derived from an EMBL/GenBank/DDBJ whole genome shotgun (WGS) entry which is preliminary data.</text>
</comment>
<reference evidence="2 3" key="1">
    <citation type="submission" date="2019-04" db="EMBL/GenBank/DDBJ databases">
        <title>Geobacter oryzae sp. nov., ferric-reducing bacteria isolated from paddy soil.</title>
        <authorList>
            <person name="Xu Z."/>
            <person name="Masuda Y."/>
            <person name="Itoh H."/>
            <person name="Senoo K."/>
        </authorList>
    </citation>
    <scope>NUCLEOTIDE SEQUENCE [LARGE SCALE GENOMIC DNA]</scope>
    <source>
        <strain evidence="2 3">Red111</strain>
    </source>
</reference>
<evidence type="ECO:0000259" key="1">
    <source>
        <dbReference type="Pfam" id="PF03886"/>
    </source>
</evidence>
<gene>
    <name evidence="2" type="ORF">E4633_08845</name>
</gene>